<dbReference type="AlphaFoldDB" id="A0AA88LL88"/>
<accession>A0AA88LL88</accession>
<reference evidence="1" key="1">
    <citation type="submission" date="2023-07" db="EMBL/GenBank/DDBJ databases">
        <title>Chromosome-level genome assembly of Artemia franciscana.</title>
        <authorList>
            <person name="Jo E."/>
        </authorList>
    </citation>
    <scope>NUCLEOTIDE SEQUENCE</scope>
    <source>
        <tissue evidence="1">Whole body</tissue>
    </source>
</reference>
<gene>
    <name evidence="1" type="ORF">QYM36_000644</name>
</gene>
<sequence length="136" mass="15326">MTDKVGCEWQCTLCKVRDSDRSASSSSVEKVIDNSLCKLRKDLKVDLRVVSRNLQQCEGDSVSAILKMQYPRSDDETGAITHIICSSYDFDPGPITTVRRLNASTSRPSTMSWPALLIFLVSLWDIKKKILQISRQ</sequence>
<evidence type="ECO:0000313" key="1">
    <source>
        <dbReference type="EMBL" id="KAK2726255.1"/>
    </source>
</evidence>
<keyword evidence="2" id="KW-1185">Reference proteome</keyword>
<proteinExistence type="predicted"/>
<dbReference type="EMBL" id="JAVRJZ010000002">
    <property type="protein sequence ID" value="KAK2726255.1"/>
    <property type="molecule type" value="Genomic_DNA"/>
</dbReference>
<protein>
    <submittedName>
        <fullName evidence="1">Uncharacterized protein</fullName>
    </submittedName>
</protein>
<dbReference type="Proteomes" id="UP001187531">
    <property type="component" value="Unassembled WGS sequence"/>
</dbReference>
<comment type="caution">
    <text evidence="1">The sequence shown here is derived from an EMBL/GenBank/DDBJ whole genome shotgun (WGS) entry which is preliminary data.</text>
</comment>
<organism evidence="1 2">
    <name type="scientific">Artemia franciscana</name>
    <name type="common">Brine shrimp</name>
    <name type="synonym">Artemia sanfranciscana</name>
    <dbReference type="NCBI Taxonomy" id="6661"/>
    <lineage>
        <taxon>Eukaryota</taxon>
        <taxon>Metazoa</taxon>
        <taxon>Ecdysozoa</taxon>
        <taxon>Arthropoda</taxon>
        <taxon>Crustacea</taxon>
        <taxon>Branchiopoda</taxon>
        <taxon>Anostraca</taxon>
        <taxon>Artemiidae</taxon>
        <taxon>Artemia</taxon>
    </lineage>
</organism>
<name>A0AA88LL88_ARTSF</name>
<evidence type="ECO:0000313" key="2">
    <source>
        <dbReference type="Proteomes" id="UP001187531"/>
    </source>
</evidence>